<dbReference type="EMBL" id="JACAGC010000002">
    <property type="protein sequence ID" value="KAF6385039.1"/>
    <property type="molecule type" value="Genomic_DNA"/>
</dbReference>
<feature type="compositionally biased region" description="Basic and acidic residues" evidence="1">
    <location>
        <begin position="66"/>
        <end position="85"/>
    </location>
</feature>
<evidence type="ECO:0000313" key="2">
    <source>
        <dbReference type="EMBL" id="KAF6385039.1"/>
    </source>
</evidence>
<sequence>MCRALVSEQKPTISKELGLVLPTFIGPTGYSQGEDQRSMMGECFLTKATCIRNFQIDEENLLTSESTDKREREENAEDKRERRTLERQMQIIGPSLEILSGPIKKTSQKIRGIFQHDLSQHPSFSLSTWHPSVNLLVEH</sequence>
<accession>A0A7J8AFR2</accession>
<reference evidence="2 3" key="1">
    <citation type="journal article" date="2020" name="Nature">
        <title>Six reference-quality genomes reveal evolution of bat adaptations.</title>
        <authorList>
            <person name="Jebb D."/>
            <person name="Huang Z."/>
            <person name="Pippel M."/>
            <person name="Hughes G.M."/>
            <person name="Lavrichenko K."/>
            <person name="Devanna P."/>
            <person name="Winkler S."/>
            <person name="Jermiin L.S."/>
            <person name="Skirmuntt E.C."/>
            <person name="Katzourakis A."/>
            <person name="Burkitt-Gray L."/>
            <person name="Ray D.A."/>
            <person name="Sullivan K.A.M."/>
            <person name="Roscito J.G."/>
            <person name="Kirilenko B.M."/>
            <person name="Davalos L.M."/>
            <person name="Corthals A.P."/>
            <person name="Power M.L."/>
            <person name="Jones G."/>
            <person name="Ransome R.D."/>
            <person name="Dechmann D.K.N."/>
            <person name="Locatelli A.G."/>
            <person name="Puechmaille S.J."/>
            <person name="Fedrigo O."/>
            <person name="Jarvis E.D."/>
            <person name="Hiller M."/>
            <person name="Vernes S.C."/>
            <person name="Myers E.W."/>
            <person name="Teeling E.C."/>
        </authorList>
    </citation>
    <scope>NUCLEOTIDE SEQUENCE [LARGE SCALE GENOMIC DNA]</scope>
    <source>
        <strain evidence="2">MRhiFer1</strain>
        <tissue evidence="2">Lung</tissue>
    </source>
</reference>
<organism evidence="2 3">
    <name type="scientific">Rhinolophus ferrumequinum</name>
    <name type="common">Greater horseshoe bat</name>
    <dbReference type="NCBI Taxonomy" id="59479"/>
    <lineage>
        <taxon>Eukaryota</taxon>
        <taxon>Metazoa</taxon>
        <taxon>Chordata</taxon>
        <taxon>Craniata</taxon>
        <taxon>Vertebrata</taxon>
        <taxon>Euteleostomi</taxon>
        <taxon>Mammalia</taxon>
        <taxon>Eutheria</taxon>
        <taxon>Laurasiatheria</taxon>
        <taxon>Chiroptera</taxon>
        <taxon>Yinpterochiroptera</taxon>
        <taxon>Rhinolophoidea</taxon>
        <taxon>Rhinolophidae</taxon>
        <taxon>Rhinolophinae</taxon>
        <taxon>Rhinolophus</taxon>
    </lineage>
</organism>
<proteinExistence type="predicted"/>
<gene>
    <name evidence="2" type="ORF">mRhiFer1_008863</name>
</gene>
<dbReference type="Proteomes" id="UP000585614">
    <property type="component" value="Unassembled WGS sequence"/>
</dbReference>
<name>A0A7J8AFR2_RHIFE</name>
<feature type="region of interest" description="Disordered" evidence="1">
    <location>
        <begin position="62"/>
        <end position="85"/>
    </location>
</feature>
<protein>
    <submittedName>
        <fullName evidence="2">Uncharacterized protein</fullName>
    </submittedName>
</protein>
<comment type="caution">
    <text evidence="2">The sequence shown here is derived from an EMBL/GenBank/DDBJ whole genome shotgun (WGS) entry which is preliminary data.</text>
</comment>
<dbReference type="AlphaFoldDB" id="A0A7J8AFR2"/>
<evidence type="ECO:0000256" key="1">
    <source>
        <dbReference type="SAM" id="MobiDB-lite"/>
    </source>
</evidence>
<evidence type="ECO:0000313" key="3">
    <source>
        <dbReference type="Proteomes" id="UP000585614"/>
    </source>
</evidence>